<evidence type="ECO:0000313" key="9">
    <source>
        <dbReference type="EMBL" id="KAK7790700.1"/>
    </source>
</evidence>
<feature type="binding site" evidence="5">
    <location>
        <position position="285"/>
    </location>
    <ligand>
        <name>Mg(2+)</name>
        <dbReference type="ChEBI" id="CHEBI:18420"/>
        <note>catalytic</note>
    </ligand>
</feature>
<dbReference type="InterPro" id="IPR044925">
    <property type="entry name" value="His-Me_finger_sf"/>
</dbReference>
<evidence type="ECO:0000256" key="4">
    <source>
        <dbReference type="PIRSR" id="PIRSR640255-1"/>
    </source>
</evidence>
<keyword evidence="3" id="KW-0255">Endonuclease</keyword>
<evidence type="ECO:0000256" key="5">
    <source>
        <dbReference type="PIRSR" id="PIRSR640255-2"/>
    </source>
</evidence>
<reference evidence="9 10" key="1">
    <citation type="submission" date="2024-03" db="EMBL/GenBank/DDBJ databases">
        <title>The genome assembly and annotation of the cricket Gryllus longicercus Weissman &amp; Gray.</title>
        <authorList>
            <person name="Szrajer S."/>
            <person name="Gray D."/>
            <person name="Ylla G."/>
        </authorList>
    </citation>
    <scope>NUCLEOTIDE SEQUENCE [LARGE SCALE GENOMIC DNA]</scope>
    <source>
        <strain evidence="9">DAG 2021-001</strain>
        <tissue evidence="9">Whole body minus gut</tissue>
    </source>
</reference>
<dbReference type="GO" id="GO:0000014">
    <property type="term" value="F:single-stranded DNA endodeoxyribonuclease activity"/>
    <property type="evidence" value="ECO:0007669"/>
    <property type="project" value="TreeGrafter"/>
</dbReference>
<dbReference type="InterPro" id="IPR020821">
    <property type="entry name" value="ENPP1-3/EXOG-like_nuc-like"/>
</dbReference>
<dbReference type="SUPFAM" id="SSF54060">
    <property type="entry name" value="His-Me finger endonucleases"/>
    <property type="match status" value="1"/>
</dbReference>
<dbReference type="EMBL" id="JAZDUA010000598">
    <property type="protein sequence ID" value="KAK7790700.1"/>
    <property type="molecule type" value="Genomic_DNA"/>
</dbReference>
<evidence type="ECO:0000256" key="1">
    <source>
        <dbReference type="ARBA" id="ARBA00010052"/>
    </source>
</evidence>
<proteinExistence type="inferred from homology"/>
<dbReference type="GO" id="GO:0003676">
    <property type="term" value="F:nucleic acid binding"/>
    <property type="evidence" value="ECO:0007669"/>
    <property type="project" value="InterPro"/>
</dbReference>
<feature type="domain" description="ENPP1-3/EXOG-like endonuclease/phosphodiesterase" evidence="7">
    <location>
        <begin position="218"/>
        <end position="409"/>
    </location>
</feature>
<dbReference type="GO" id="GO:0005634">
    <property type="term" value="C:nucleus"/>
    <property type="evidence" value="ECO:0007669"/>
    <property type="project" value="TreeGrafter"/>
</dbReference>
<keyword evidence="5" id="KW-0479">Metal-binding</keyword>
<evidence type="ECO:0000256" key="3">
    <source>
        <dbReference type="ARBA" id="ARBA00022759"/>
    </source>
</evidence>
<keyword evidence="10" id="KW-1185">Reference proteome</keyword>
<evidence type="ECO:0000259" key="8">
    <source>
        <dbReference type="SMART" id="SM00892"/>
    </source>
</evidence>
<dbReference type="InterPro" id="IPR001604">
    <property type="entry name" value="Endo_G_ENPP1-like_dom"/>
</dbReference>
<evidence type="ECO:0000259" key="7">
    <source>
        <dbReference type="SMART" id="SM00477"/>
    </source>
</evidence>
<dbReference type="PANTHER" id="PTHR13966:SF17">
    <property type="entry name" value="ENDONUCLEASE-RELATED"/>
    <property type="match status" value="1"/>
</dbReference>
<keyword evidence="2" id="KW-0540">Nuclease</keyword>
<dbReference type="GO" id="GO:0005743">
    <property type="term" value="C:mitochondrial inner membrane"/>
    <property type="evidence" value="ECO:0007669"/>
    <property type="project" value="TreeGrafter"/>
</dbReference>
<dbReference type="PANTHER" id="PTHR13966">
    <property type="entry name" value="ENDONUCLEASE RELATED"/>
    <property type="match status" value="1"/>
</dbReference>
<gene>
    <name evidence="9" type="ORF">R5R35_009604</name>
</gene>
<dbReference type="AlphaFoldDB" id="A0AAN9V6S8"/>
<dbReference type="SMART" id="SM00477">
    <property type="entry name" value="NUC"/>
    <property type="match status" value="1"/>
</dbReference>
<feature type="signal peptide" evidence="6">
    <location>
        <begin position="1"/>
        <end position="24"/>
    </location>
</feature>
<dbReference type="Pfam" id="PF01223">
    <property type="entry name" value="Endonuclease_NS"/>
    <property type="match status" value="1"/>
</dbReference>
<dbReference type="GO" id="GO:0046872">
    <property type="term" value="F:metal ion binding"/>
    <property type="evidence" value="ECO:0007669"/>
    <property type="project" value="UniProtKB-KW"/>
</dbReference>
<feature type="active site" description="Proton acceptor" evidence="4">
    <location>
        <position position="255"/>
    </location>
</feature>
<accession>A0AAN9V6S8</accession>
<name>A0AAN9V6S8_9ORTH</name>
<dbReference type="SMART" id="SM00892">
    <property type="entry name" value="Endonuclease_NS"/>
    <property type="match status" value="1"/>
</dbReference>
<comment type="similarity">
    <text evidence="1">Belongs to the DNA/RNA non-specific endonuclease family.</text>
</comment>
<dbReference type="InterPro" id="IPR040255">
    <property type="entry name" value="Non-specific_endonuclease"/>
</dbReference>
<dbReference type="GO" id="GO:0006309">
    <property type="term" value="P:apoptotic DNA fragmentation"/>
    <property type="evidence" value="ECO:0007669"/>
    <property type="project" value="TreeGrafter"/>
</dbReference>
<feature type="domain" description="DNA/RNA non-specific endonuclease/pyrophosphatase/phosphodiesterase" evidence="8">
    <location>
        <begin position="172"/>
        <end position="409"/>
    </location>
</feature>
<organism evidence="9 10">
    <name type="scientific">Gryllus longicercus</name>
    <dbReference type="NCBI Taxonomy" id="2509291"/>
    <lineage>
        <taxon>Eukaryota</taxon>
        <taxon>Metazoa</taxon>
        <taxon>Ecdysozoa</taxon>
        <taxon>Arthropoda</taxon>
        <taxon>Hexapoda</taxon>
        <taxon>Insecta</taxon>
        <taxon>Pterygota</taxon>
        <taxon>Neoptera</taxon>
        <taxon>Polyneoptera</taxon>
        <taxon>Orthoptera</taxon>
        <taxon>Ensifera</taxon>
        <taxon>Gryllidea</taxon>
        <taxon>Grylloidea</taxon>
        <taxon>Gryllidae</taxon>
        <taxon>Gryllinae</taxon>
        <taxon>Gryllus</taxon>
    </lineage>
</organism>
<sequence length="429" mass="48447">MRDVTLVPLLLLASAGWLLAPAHAASARGRTVASGDRPRRDQHHAACSVDLTEDLAEKEPLILQKQCTKNVCSWKLSEGDEDQLNFERGEEVLIACPDKNNELQGFASQTKSVVAVCSDKPDSSFKVNGEAFTIKGFECERIPKGEIMTKNVACGHRNAELMELGFTVRDQWYSLIKVCHVKARSETLFTEHILQGETTKKRRIAKRPSFEEGGCGCYQGFSANDAYKNVNKTLREVTGSSKFPSSISSNIDRGHLAPDGDFPITPYRYATYFYVNAVPMWSVINRGNWVALEDKIRKLARDLATDLHIATGVFRVMDLPDRNGNLQELFLYRSSNRKQIPVPKFLWKVVYDEKSKKGIAFVVLNDPFPKAIDSDDELCPNICKESGWNDNRWRRISRGYLYCCEVKELKKFVPYVPKYDVKSVLNGSD</sequence>
<dbReference type="InterPro" id="IPR044929">
    <property type="entry name" value="DNA/RNA_non-sp_Endonuclease_sf"/>
</dbReference>
<comment type="caution">
    <text evidence="9">The sequence shown here is derived from an EMBL/GenBank/DDBJ whole genome shotgun (WGS) entry which is preliminary data.</text>
</comment>
<evidence type="ECO:0008006" key="11">
    <source>
        <dbReference type="Google" id="ProtNLM"/>
    </source>
</evidence>
<dbReference type="Gene3D" id="3.40.570.10">
    <property type="entry name" value="Extracellular Endonuclease, subunit A"/>
    <property type="match status" value="1"/>
</dbReference>
<dbReference type="GO" id="GO:0004521">
    <property type="term" value="F:RNA endonuclease activity"/>
    <property type="evidence" value="ECO:0007669"/>
    <property type="project" value="TreeGrafter"/>
</dbReference>
<evidence type="ECO:0000256" key="2">
    <source>
        <dbReference type="ARBA" id="ARBA00022722"/>
    </source>
</evidence>
<protein>
    <recommendedName>
        <fullName evidence="11">DNA/RNA non-specific endonuclease domain-containing protein</fullName>
    </recommendedName>
</protein>
<evidence type="ECO:0000313" key="10">
    <source>
        <dbReference type="Proteomes" id="UP001378592"/>
    </source>
</evidence>
<keyword evidence="3" id="KW-0378">Hydrolase</keyword>
<keyword evidence="6" id="KW-0732">Signal</keyword>
<feature type="chain" id="PRO_5042968385" description="DNA/RNA non-specific endonuclease domain-containing protein" evidence="6">
    <location>
        <begin position="25"/>
        <end position="429"/>
    </location>
</feature>
<dbReference type="Proteomes" id="UP001378592">
    <property type="component" value="Unassembled WGS sequence"/>
</dbReference>
<evidence type="ECO:0000256" key="6">
    <source>
        <dbReference type="SAM" id="SignalP"/>
    </source>
</evidence>